<proteinExistence type="predicted"/>
<name>A0ABU1IKG0_9BACL</name>
<keyword evidence="2" id="KW-1185">Reference proteome</keyword>
<dbReference type="Proteomes" id="UP001185012">
    <property type="component" value="Unassembled WGS sequence"/>
</dbReference>
<sequence>MEAFVHRLLDLLKKESDCQKVMHRVHAGVDFFYFSPSGLHWGERMKRLITPLIKDTEVSFECRYVRRSQERDVYRIHFRVPDEKSFCCGNQCMDCILLRGYRHSETRQRE</sequence>
<comment type="caution">
    <text evidence="1">The sequence shown here is derived from an EMBL/GenBank/DDBJ whole genome shotgun (WGS) entry which is preliminary data.</text>
</comment>
<evidence type="ECO:0000313" key="1">
    <source>
        <dbReference type="EMBL" id="MDR6225267.1"/>
    </source>
</evidence>
<accession>A0ABU1IKG0</accession>
<dbReference type="EMBL" id="JAVDQG010000002">
    <property type="protein sequence ID" value="MDR6225267.1"/>
    <property type="molecule type" value="Genomic_DNA"/>
</dbReference>
<organism evidence="1 2">
    <name type="scientific">Desmospora profundinema</name>
    <dbReference type="NCBI Taxonomy" id="1571184"/>
    <lineage>
        <taxon>Bacteria</taxon>
        <taxon>Bacillati</taxon>
        <taxon>Bacillota</taxon>
        <taxon>Bacilli</taxon>
        <taxon>Bacillales</taxon>
        <taxon>Thermoactinomycetaceae</taxon>
        <taxon>Desmospora</taxon>
    </lineage>
</organism>
<gene>
    <name evidence="1" type="ORF">JOE21_001258</name>
</gene>
<reference evidence="1 2" key="1">
    <citation type="submission" date="2023-07" db="EMBL/GenBank/DDBJ databases">
        <title>Genomic Encyclopedia of Type Strains, Phase IV (KMG-IV): sequencing the most valuable type-strain genomes for metagenomic binning, comparative biology and taxonomic classification.</title>
        <authorList>
            <person name="Goeker M."/>
        </authorList>
    </citation>
    <scope>NUCLEOTIDE SEQUENCE [LARGE SCALE GENOMIC DNA]</scope>
    <source>
        <strain evidence="1 2">DSM 45903</strain>
    </source>
</reference>
<dbReference type="RefSeq" id="WP_309863657.1">
    <property type="nucleotide sequence ID" value="NZ_JAVDQG010000002.1"/>
</dbReference>
<evidence type="ECO:0000313" key="2">
    <source>
        <dbReference type="Proteomes" id="UP001185012"/>
    </source>
</evidence>
<protein>
    <submittedName>
        <fullName evidence="1">Uncharacterized protein</fullName>
    </submittedName>
</protein>